<evidence type="ECO:0000256" key="11">
    <source>
        <dbReference type="SAM" id="Coils"/>
    </source>
</evidence>
<dbReference type="InterPro" id="IPR050998">
    <property type="entry name" value="FOXP"/>
</dbReference>
<dbReference type="PROSITE" id="PS00658">
    <property type="entry name" value="FORK_HEAD_2"/>
    <property type="match status" value="1"/>
</dbReference>
<comment type="subcellular location">
    <subcellularLocation>
        <location evidence="1 10">Nucleus</location>
    </subcellularLocation>
</comment>
<dbReference type="FunFam" id="1.10.10.10:FF:000010">
    <property type="entry name" value="Forkhead box P2 isoform B"/>
    <property type="match status" value="1"/>
</dbReference>
<dbReference type="InterPro" id="IPR001766">
    <property type="entry name" value="Fork_head_dom"/>
</dbReference>
<feature type="DNA-binding region" description="Fork-head" evidence="10">
    <location>
        <begin position="372"/>
        <end position="447"/>
    </location>
</feature>
<dbReference type="OrthoDB" id="5830876at2759"/>
<feature type="compositionally biased region" description="Low complexity" evidence="12">
    <location>
        <begin position="110"/>
        <end position="124"/>
    </location>
</feature>
<feature type="compositionally biased region" description="Low complexity" evidence="12">
    <location>
        <begin position="456"/>
        <end position="469"/>
    </location>
</feature>
<keyword evidence="4" id="KW-0863">Zinc-finger</keyword>
<evidence type="ECO:0000256" key="4">
    <source>
        <dbReference type="ARBA" id="ARBA00022771"/>
    </source>
</evidence>
<feature type="compositionally biased region" description="Low complexity" evidence="12">
    <location>
        <begin position="250"/>
        <end position="264"/>
    </location>
</feature>
<feature type="coiled-coil region" evidence="11">
    <location>
        <begin position="614"/>
        <end position="642"/>
    </location>
</feature>
<evidence type="ECO:0000256" key="12">
    <source>
        <dbReference type="SAM" id="MobiDB-lite"/>
    </source>
</evidence>
<feature type="compositionally biased region" description="Polar residues" evidence="12">
    <location>
        <begin position="96"/>
        <end position="107"/>
    </location>
</feature>
<dbReference type="Pfam" id="PF00250">
    <property type="entry name" value="Forkhead"/>
    <property type="match status" value="1"/>
</dbReference>
<keyword evidence="5" id="KW-0862">Zinc</keyword>
<dbReference type="Gene3D" id="1.10.10.10">
    <property type="entry name" value="Winged helix-like DNA-binding domain superfamily/Winged helix DNA-binding domain"/>
    <property type="match status" value="1"/>
</dbReference>
<feature type="region of interest" description="Disordered" evidence="12">
    <location>
        <begin position="305"/>
        <end position="351"/>
    </location>
</feature>
<keyword evidence="7 10" id="KW-0238">DNA-binding</keyword>
<evidence type="ECO:0000256" key="8">
    <source>
        <dbReference type="ARBA" id="ARBA00023163"/>
    </source>
</evidence>
<keyword evidence="11" id="KW-0175">Coiled coil</keyword>
<feature type="compositionally biased region" description="Polar residues" evidence="12">
    <location>
        <begin position="238"/>
        <end position="249"/>
    </location>
</feature>
<dbReference type="EMBL" id="CAJEWN010000077">
    <property type="protein sequence ID" value="CAD2159998.1"/>
    <property type="molecule type" value="Genomic_DNA"/>
</dbReference>
<dbReference type="InterPro" id="IPR036390">
    <property type="entry name" value="WH_DNA-bd_sf"/>
</dbReference>
<evidence type="ECO:0000256" key="1">
    <source>
        <dbReference type="ARBA" id="ARBA00004123"/>
    </source>
</evidence>
<feature type="domain" description="Fork-head" evidence="13">
    <location>
        <begin position="372"/>
        <end position="447"/>
    </location>
</feature>
<dbReference type="PANTHER" id="PTHR45796:SF4">
    <property type="entry name" value="FORKHEAD BOX P, ISOFORM C"/>
    <property type="match status" value="1"/>
</dbReference>
<dbReference type="PANTHER" id="PTHR45796">
    <property type="entry name" value="FORKHEAD BOX P, ISOFORM C"/>
    <property type="match status" value="1"/>
</dbReference>
<evidence type="ECO:0000256" key="3">
    <source>
        <dbReference type="ARBA" id="ARBA00022723"/>
    </source>
</evidence>
<evidence type="ECO:0000256" key="10">
    <source>
        <dbReference type="PROSITE-ProRule" id="PRU00089"/>
    </source>
</evidence>
<feature type="compositionally biased region" description="Polar residues" evidence="12">
    <location>
        <begin position="305"/>
        <end position="317"/>
    </location>
</feature>
<dbReference type="InterPro" id="IPR030456">
    <property type="entry name" value="TF_fork_head_CS_2"/>
</dbReference>
<comment type="caution">
    <text evidence="14">The sequence shown here is derived from an EMBL/GenBank/DDBJ whole genome shotgun (WGS) entry which is preliminary data.</text>
</comment>
<dbReference type="GO" id="GO:0005634">
    <property type="term" value="C:nucleus"/>
    <property type="evidence" value="ECO:0007669"/>
    <property type="project" value="UniProtKB-SubCell"/>
</dbReference>
<feature type="region of interest" description="Disordered" evidence="12">
    <location>
        <begin position="453"/>
        <end position="473"/>
    </location>
</feature>
<feature type="compositionally biased region" description="Low complexity" evidence="12">
    <location>
        <begin position="154"/>
        <end position="170"/>
    </location>
</feature>
<dbReference type="GO" id="GO:0000978">
    <property type="term" value="F:RNA polymerase II cis-regulatory region sequence-specific DNA binding"/>
    <property type="evidence" value="ECO:0007669"/>
    <property type="project" value="TreeGrafter"/>
</dbReference>
<dbReference type="Proteomes" id="UP000580250">
    <property type="component" value="Unassembled WGS sequence"/>
</dbReference>
<feature type="region of interest" description="Disordered" evidence="12">
    <location>
        <begin position="238"/>
        <end position="280"/>
    </location>
</feature>
<protein>
    <recommendedName>
        <fullName evidence="13">Fork-head domain-containing protein</fullName>
    </recommendedName>
</protein>
<evidence type="ECO:0000256" key="5">
    <source>
        <dbReference type="ARBA" id="ARBA00022833"/>
    </source>
</evidence>
<feature type="compositionally biased region" description="Polar residues" evidence="12">
    <location>
        <begin position="265"/>
        <end position="280"/>
    </location>
</feature>
<keyword evidence="2" id="KW-0678">Repressor</keyword>
<dbReference type="SUPFAM" id="SSF46785">
    <property type="entry name" value="Winged helix' DNA-binding domain"/>
    <property type="match status" value="1"/>
</dbReference>
<evidence type="ECO:0000313" key="15">
    <source>
        <dbReference type="Proteomes" id="UP000580250"/>
    </source>
</evidence>
<dbReference type="InterPro" id="IPR036388">
    <property type="entry name" value="WH-like_DNA-bd_sf"/>
</dbReference>
<accession>A0A6V7UK53</accession>
<keyword evidence="9 10" id="KW-0539">Nucleus</keyword>
<dbReference type="AlphaFoldDB" id="A0A6V7UK53"/>
<feature type="compositionally biased region" description="Low complexity" evidence="12">
    <location>
        <begin position="13"/>
        <end position="36"/>
    </location>
</feature>
<feature type="region of interest" description="Disordered" evidence="12">
    <location>
        <begin position="142"/>
        <end position="170"/>
    </location>
</feature>
<evidence type="ECO:0000259" key="13">
    <source>
        <dbReference type="PROSITE" id="PS50039"/>
    </source>
</evidence>
<name>A0A6V7UK53_MELEN</name>
<keyword evidence="3" id="KW-0479">Metal-binding</keyword>
<evidence type="ECO:0000256" key="9">
    <source>
        <dbReference type="ARBA" id="ARBA00023242"/>
    </source>
</evidence>
<feature type="region of interest" description="Disordered" evidence="12">
    <location>
        <begin position="96"/>
        <end position="124"/>
    </location>
</feature>
<evidence type="ECO:0000256" key="2">
    <source>
        <dbReference type="ARBA" id="ARBA00022491"/>
    </source>
</evidence>
<feature type="compositionally biased region" description="Low complexity" evidence="12">
    <location>
        <begin position="318"/>
        <end position="342"/>
    </location>
</feature>
<dbReference type="SMART" id="SM00339">
    <property type="entry name" value="FH"/>
    <property type="match status" value="1"/>
</dbReference>
<keyword evidence="8" id="KW-0804">Transcription</keyword>
<proteinExistence type="predicted"/>
<dbReference type="GO" id="GO:0008270">
    <property type="term" value="F:zinc ion binding"/>
    <property type="evidence" value="ECO:0007669"/>
    <property type="project" value="UniProtKB-KW"/>
</dbReference>
<evidence type="ECO:0000256" key="6">
    <source>
        <dbReference type="ARBA" id="ARBA00023015"/>
    </source>
</evidence>
<evidence type="ECO:0000313" key="14">
    <source>
        <dbReference type="EMBL" id="CAD2159998.1"/>
    </source>
</evidence>
<dbReference type="PRINTS" id="PR00053">
    <property type="entry name" value="FORKHEAD"/>
</dbReference>
<dbReference type="PROSITE" id="PS50039">
    <property type="entry name" value="FORK_HEAD_3"/>
    <property type="match status" value="1"/>
</dbReference>
<reference evidence="14 15" key="1">
    <citation type="submission" date="2020-08" db="EMBL/GenBank/DDBJ databases">
        <authorList>
            <person name="Koutsovoulos G."/>
            <person name="Danchin GJ E."/>
        </authorList>
    </citation>
    <scope>NUCLEOTIDE SEQUENCE [LARGE SCALE GENOMIC DNA]</scope>
</reference>
<organism evidence="14 15">
    <name type="scientific">Meloidogyne enterolobii</name>
    <name type="common">Root-knot nematode worm</name>
    <name type="synonym">Meloidogyne mayaguensis</name>
    <dbReference type="NCBI Taxonomy" id="390850"/>
    <lineage>
        <taxon>Eukaryota</taxon>
        <taxon>Metazoa</taxon>
        <taxon>Ecdysozoa</taxon>
        <taxon>Nematoda</taxon>
        <taxon>Chromadorea</taxon>
        <taxon>Rhabditida</taxon>
        <taxon>Tylenchina</taxon>
        <taxon>Tylenchomorpha</taxon>
        <taxon>Tylenchoidea</taxon>
        <taxon>Meloidogynidae</taxon>
        <taxon>Meloidogyninae</taxon>
        <taxon>Meloidogyne</taxon>
    </lineage>
</organism>
<sequence length="669" mass="74150">MITHFQQVQETQQQQQTCSSLSSSTATTTTSISTQQINKRENNLEQEYQQQQNILNSITQQKIYEEHLNQQQQLLQHLPSTEGLQLKENLLNSLEDSQKLSSSPQHFSSHKLPSSSSSSSSTSIPQQSAATALAVLLASSIKEEQQQQPPLPSQTPQSNNNNFFTSTNPSTTPFSALLNAAAANNNSVNSQVQQTVDFKFSNSGSLPSLTSCTKPSEAAPLIASVANIPFLEQAFSPPISQQKSEGNSATYSLPPSTPTISSTPINLQQQNQTTCLPSTSESLNKNENVIASMAARCSSILSSTDYSSPTPSASFDKNTTSTTTTSTTTTNIPSINSSSSGASRRRITTERSLPLASDMAKNREFYRTHDVRPPYTYASLIRQAIMESKDCQLTLNEIYQWFQEAFVYFRRNAATWKNAVRHNLSLHKCFTRVEQNVKGAVWTVDDSEFYKRRPQRSSSSRSAPKHSSSNVRATTAGLRSVASTSHFNTSLGGHHSGNYLFCQGKEGGDEGDNTTMLSQQIKHEMMESCASTPARLIHSTSATLKEESEEGEGHKICFFHLVVLLSLLQEEEGEEDYEENGELIIDEDERPPRPLSAPESEVDVMGEEEQHYLLEEKEEKNVEIKEELREELKKEVNLINDNHSNGYDPLRLLSSAAAAEHEQIRKMSQ</sequence>
<evidence type="ECO:0000256" key="7">
    <source>
        <dbReference type="ARBA" id="ARBA00023125"/>
    </source>
</evidence>
<dbReference type="GO" id="GO:0000981">
    <property type="term" value="F:DNA-binding transcription factor activity, RNA polymerase II-specific"/>
    <property type="evidence" value="ECO:0007669"/>
    <property type="project" value="TreeGrafter"/>
</dbReference>
<keyword evidence="6" id="KW-0805">Transcription regulation</keyword>
<feature type="region of interest" description="Disordered" evidence="12">
    <location>
        <begin position="13"/>
        <end position="37"/>
    </location>
</feature>
<gene>
    <name evidence="14" type="ORF">MENT_LOCUS14021</name>
</gene>